<sequence>MQMIIKLLLMVSVLVLCSFADKQPTKVFITTTQYKADIKVFISNKAISSNGTISNDSFRNPDYLIVDSEYVADERIYLVGQRYRADLILQML</sequence>
<feature type="chain" id="PRO_5019512151" evidence="1">
    <location>
        <begin position="23"/>
        <end position="92"/>
    </location>
</feature>
<dbReference type="EMBL" id="CP034562">
    <property type="protein sequence ID" value="AZQ62824.1"/>
    <property type="molecule type" value="Genomic_DNA"/>
</dbReference>
<keyword evidence="3" id="KW-1185">Reference proteome</keyword>
<gene>
    <name evidence="2" type="ORF">EI427_11440</name>
</gene>
<feature type="signal peptide" evidence="1">
    <location>
        <begin position="1"/>
        <end position="22"/>
    </location>
</feature>
<keyword evidence="1" id="KW-0732">Signal</keyword>
<dbReference type="KEGG" id="fll:EI427_11440"/>
<protein>
    <submittedName>
        <fullName evidence="2">Uncharacterized protein</fullName>
    </submittedName>
</protein>
<reference evidence="2 3" key="1">
    <citation type="submission" date="2018-12" db="EMBL/GenBank/DDBJ databases">
        <title>Flammeovirga pectinis sp. nov., isolated from the gut of the Korean scallop, Patinopecten yessoensis.</title>
        <authorList>
            <person name="Bae J.-W."/>
            <person name="Jeong Y.-S."/>
            <person name="Kang W."/>
        </authorList>
    </citation>
    <scope>NUCLEOTIDE SEQUENCE [LARGE SCALE GENOMIC DNA]</scope>
    <source>
        <strain evidence="2 3">L12M1</strain>
    </source>
</reference>
<name>A0A3S9P3T7_9BACT</name>
<organism evidence="2 3">
    <name type="scientific">Flammeovirga pectinis</name>
    <dbReference type="NCBI Taxonomy" id="2494373"/>
    <lineage>
        <taxon>Bacteria</taxon>
        <taxon>Pseudomonadati</taxon>
        <taxon>Bacteroidota</taxon>
        <taxon>Cytophagia</taxon>
        <taxon>Cytophagales</taxon>
        <taxon>Flammeovirgaceae</taxon>
        <taxon>Flammeovirga</taxon>
    </lineage>
</organism>
<dbReference type="AlphaFoldDB" id="A0A3S9P3T7"/>
<evidence type="ECO:0000313" key="2">
    <source>
        <dbReference type="EMBL" id="AZQ62824.1"/>
    </source>
</evidence>
<dbReference type="Proteomes" id="UP000267268">
    <property type="component" value="Chromosome 1"/>
</dbReference>
<evidence type="ECO:0000256" key="1">
    <source>
        <dbReference type="SAM" id="SignalP"/>
    </source>
</evidence>
<accession>A0A3S9P3T7</accession>
<evidence type="ECO:0000313" key="3">
    <source>
        <dbReference type="Proteomes" id="UP000267268"/>
    </source>
</evidence>
<proteinExistence type="predicted"/>